<comment type="caution">
    <text evidence="2">The sequence shown here is derived from an EMBL/GenBank/DDBJ whole genome shotgun (WGS) entry which is preliminary data.</text>
</comment>
<sequence>VLSPLSDSILAEKTVTVLDDKVTITDLGVQLVASLSLSMTASPGNYQAIQLTTTSTDLLHTHKQEAVVSAWIHYSDGSVTPLDIYDPKDFLLSAVSLDENIISVTNQVKTLLFKFYNTLYGTSTKHTKSISVHFPIIGLSNRSSTGQL</sequence>
<dbReference type="InterPro" id="IPR026307">
    <property type="entry name" value="TMEM132"/>
</dbReference>
<dbReference type="PANTHER" id="PTHR13388:SF28">
    <property type="entry name" value="TRANSMEMBRANE PROTEIN 132C"/>
    <property type="match status" value="1"/>
</dbReference>
<reference evidence="2 3" key="1">
    <citation type="submission" date="2021-06" db="EMBL/GenBank/DDBJ databases">
        <authorList>
            <person name="Palmer J.M."/>
        </authorList>
    </citation>
    <scope>NUCLEOTIDE SEQUENCE [LARGE SCALE GENOMIC DNA]</scope>
    <source>
        <strain evidence="3">if_2019</strain>
        <tissue evidence="2">Muscle</tissue>
    </source>
</reference>
<dbReference type="PANTHER" id="PTHR13388">
    <property type="entry name" value="DETONATOR, ISOFORM E"/>
    <property type="match status" value="1"/>
</dbReference>
<keyword evidence="3" id="KW-1185">Reference proteome</keyword>
<organism evidence="2 3">
    <name type="scientific">Ilyodon furcidens</name>
    <name type="common">goldbreast splitfin</name>
    <dbReference type="NCBI Taxonomy" id="33524"/>
    <lineage>
        <taxon>Eukaryota</taxon>
        <taxon>Metazoa</taxon>
        <taxon>Chordata</taxon>
        <taxon>Craniata</taxon>
        <taxon>Vertebrata</taxon>
        <taxon>Euteleostomi</taxon>
        <taxon>Actinopterygii</taxon>
        <taxon>Neopterygii</taxon>
        <taxon>Teleostei</taxon>
        <taxon>Neoteleostei</taxon>
        <taxon>Acanthomorphata</taxon>
        <taxon>Ovalentaria</taxon>
        <taxon>Atherinomorphae</taxon>
        <taxon>Cyprinodontiformes</taxon>
        <taxon>Goodeidae</taxon>
        <taxon>Ilyodon</taxon>
    </lineage>
</organism>
<name>A0ABV0UGH5_9TELE</name>
<evidence type="ECO:0000313" key="2">
    <source>
        <dbReference type="EMBL" id="MEQ2244324.1"/>
    </source>
</evidence>
<evidence type="ECO:0000259" key="1">
    <source>
        <dbReference type="Pfam" id="PF23487"/>
    </source>
</evidence>
<dbReference type="InterPro" id="IPR055424">
    <property type="entry name" value="Ig_TMEM132_6th"/>
</dbReference>
<accession>A0ABV0UGH5</accession>
<evidence type="ECO:0000313" key="3">
    <source>
        <dbReference type="Proteomes" id="UP001482620"/>
    </source>
</evidence>
<feature type="non-terminal residue" evidence="2">
    <location>
        <position position="1"/>
    </location>
</feature>
<gene>
    <name evidence="2" type="ORF">ILYODFUR_015871</name>
</gene>
<protein>
    <recommendedName>
        <fullName evidence="1">Transmembrane protein TMEM132 sixth domain-containing protein</fullName>
    </recommendedName>
</protein>
<dbReference type="Proteomes" id="UP001482620">
    <property type="component" value="Unassembled WGS sequence"/>
</dbReference>
<feature type="domain" description="Transmembrane protein TMEM132 sixth" evidence="1">
    <location>
        <begin position="23"/>
        <end position="109"/>
    </location>
</feature>
<proteinExistence type="predicted"/>
<dbReference type="Pfam" id="PF23487">
    <property type="entry name" value="Ig_TMEM132_6th"/>
    <property type="match status" value="1"/>
</dbReference>
<dbReference type="EMBL" id="JAHRIQ010070928">
    <property type="protein sequence ID" value="MEQ2244324.1"/>
    <property type="molecule type" value="Genomic_DNA"/>
</dbReference>